<evidence type="ECO:0000256" key="8">
    <source>
        <dbReference type="RuleBase" id="RU000384"/>
    </source>
</evidence>
<dbReference type="GO" id="GO:0004356">
    <property type="term" value="F:glutamine synthetase activity"/>
    <property type="evidence" value="ECO:0007669"/>
    <property type="project" value="InterPro"/>
</dbReference>
<name>A0A3N0I3P8_9FIRM</name>
<dbReference type="InterPro" id="IPR036651">
    <property type="entry name" value="Gln_synt_N_sf"/>
</dbReference>
<dbReference type="EMBL" id="RJQC01000001">
    <property type="protein sequence ID" value="RNM31206.1"/>
    <property type="molecule type" value="Genomic_DNA"/>
</dbReference>
<dbReference type="AlphaFoldDB" id="A0A3N0I3P8"/>
<comment type="cofactor">
    <cofactor evidence="1">
        <name>Mg(2+)</name>
        <dbReference type="ChEBI" id="CHEBI:18420"/>
    </cofactor>
</comment>
<dbReference type="PROSITE" id="PS51987">
    <property type="entry name" value="GS_CATALYTIC"/>
    <property type="match status" value="1"/>
</dbReference>
<evidence type="ECO:0000259" key="9">
    <source>
        <dbReference type="PROSITE" id="PS51986"/>
    </source>
</evidence>
<dbReference type="PANTHER" id="PTHR43785">
    <property type="entry name" value="GAMMA-GLUTAMYLPUTRESCINE SYNTHETASE"/>
    <property type="match status" value="1"/>
</dbReference>
<dbReference type="InterPro" id="IPR027303">
    <property type="entry name" value="Gln_synth_gly_rich_site"/>
</dbReference>
<dbReference type="OrthoDB" id="9807095at2"/>
<keyword evidence="12" id="KW-1185">Reference proteome</keyword>
<keyword evidence="4" id="KW-0547">Nucleotide-binding</keyword>
<keyword evidence="3" id="KW-0436">Ligase</keyword>
<evidence type="ECO:0000256" key="4">
    <source>
        <dbReference type="ARBA" id="ARBA00022741"/>
    </source>
</evidence>
<protein>
    <submittedName>
        <fullName evidence="11">Glutamine synthetase</fullName>
    </submittedName>
</protein>
<evidence type="ECO:0000256" key="2">
    <source>
        <dbReference type="ARBA" id="ARBA00009897"/>
    </source>
</evidence>
<dbReference type="SUPFAM" id="SSF54368">
    <property type="entry name" value="Glutamine synthetase, N-terminal domain"/>
    <property type="match status" value="1"/>
</dbReference>
<dbReference type="PANTHER" id="PTHR43785:SF12">
    <property type="entry name" value="TYPE-1 GLUTAMINE SYNTHETASE 2"/>
    <property type="match status" value="1"/>
</dbReference>
<evidence type="ECO:0000313" key="11">
    <source>
        <dbReference type="EMBL" id="RNM31206.1"/>
    </source>
</evidence>
<dbReference type="Proteomes" id="UP000276568">
    <property type="component" value="Unassembled WGS sequence"/>
</dbReference>
<evidence type="ECO:0000256" key="3">
    <source>
        <dbReference type="ARBA" id="ARBA00022598"/>
    </source>
</evidence>
<dbReference type="PROSITE" id="PS51986">
    <property type="entry name" value="GS_BETA_GRASP"/>
    <property type="match status" value="1"/>
</dbReference>
<comment type="caution">
    <text evidence="11">The sequence shown here is derived from an EMBL/GenBank/DDBJ whole genome shotgun (WGS) entry which is preliminary data.</text>
</comment>
<comment type="similarity">
    <text evidence="2 7 8">Belongs to the glutamine synthetase family.</text>
</comment>
<dbReference type="Pfam" id="PF03951">
    <property type="entry name" value="Gln-synt_N"/>
    <property type="match status" value="1"/>
</dbReference>
<dbReference type="Gene3D" id="3.10.20.70">
    <property type="entry name" value="Glutamine synthetase, N-terminal domain"/>
    <property type="match status" value="1"/>
</dbReference>
<dbReference type="InterPro" id="IPR014746">
    <property type="entry name" value="Gln_synth/guanido_kin_cat_dom"/>
</dbReference>
<organism evidence="11 12">
    <name type="scientific">Absicoccus porci</name>
    <dbReference type="NCBI Taxonomy" id="2486576"/>
    <lineage>
        <taxon>Bacteria</taxon>
        <taxon>Bacillati</taxon>
        <taxon>Bacillota</taxon>
        <taxon>Erysipelotrichia</taxon>
        <taxon>Erysipelotrichales</taxon>
        <taxon>Erysipelotrichaceae</taxon>
        <taxon>Absicoccus</taxon>
    </lineage>
</organism>
<evidence type="ECO:0000256" key="5">
    <source>
        <dbReference type="ARBA" id="ARBA00022840"/>
    </source>
</evidence>
<dbReference type="PROSITE" id="PS00181">
    <property type="entry name" value="GLNA_ATP"/>
    <property type="match status" value="1"/>
</dbReference>
<sequence>MYTKEDVLEFVEEQNVKFIRCAFFDVLGTQKNVSIQPSQLKRAFETGISFDGSAVTGFNDESHSDLILKPDPNTMTVLPWRSIDGLVIRMYCTIYDTDGSLYKNDTRYLLKQAIQKAKDMGVSIHVGNEFEFYLFEQGTKNPMDQAGYMDIAPDDCGEDVRRQICSYLSAMDVEPEASHHEQGPGQNEIDFRYQDPLIAADHAATFRWVVKTVAQSNGLTADFSPKPLEDQPGNGMHMHISTNNNMEAFLAGILRRIKEITLFLNPGADSYLRLGQQKAPRYISWGYANRSALVRIPAVGTKRFELRSPDCLANSYLAYTVLIYAGLEGIENQTELMAPTDKNIEVDGGVFEHLPLSLDQAKEMASHSVFVKKYVPENVLKSYL</sequence>
<proteinExistence type="inferred from homology"/>
<evidence type="ECO:0000256" key="6">
    <source>
        <dbReference type="ARBA" id="ARBA00022842"/>
    </source>
</evidence>
<dbReference type="GO" id="GO:0005524">
    <property type="term" value="F:ATP binding"/>
    <property type="evidence" value="ECO:0007669"/>
    <property type="project" value="UniProtKB-KW"/>
</dbReference>
<evidence type="ECO:0000313" key="12">
    <source>
        <dbReference type="Proteomes" id="UP000276568"/>
    </source>
</evidence>
<keyword evidence="6" id="KW-0460">Magnesium</keyword>
<keyword evidence="5" id="KW-0067">ATP-binding</keyword>
<evidence type="ECO:0000256" key="1">
    <source>
        <dbReference type="ARBA" id="ARBA00001946"/>
    </source>
</evidence>
<dbReference type="RefSeq" id="WP_128519371.1">
    <property type="nucleotide sequence ID" value="NZ_JALFCT010000017.1"/>
</dbReference>
<gene>
    <name evidence="11" type="ORF">EDX97_01155</name>
</gene>
<feature type="domain" description="GS beta-grasp" evidence="9">
    <location>
        <begin position="14"/>
        <end position="99"/>
    </location>
</feature>
<dbReference type="SMART" id="SM01230">
    <property type="entry name" value="Gln-synt_C"/>
    <property type="match status" value="1"/>
</dbReference>
<dbReference type="InterPro" id="IPR008146">
    <property type="entry name" value="Gln_synth_cat_dom"/>
</dbReference>
<feature type="domain" description="GS catalytic" evidence="10">
    <location>
        <begin position="106"/>
        <end position="384"/>
    </location>
</feature>
<evidence type="ECO:0000256" key="7">
    <source>
        <dbReference type="PROSITE-ProRule" id="PRU01330"/>
    </source>
</evidence>
<dbReference type="SUPFAM" id="SSF55931">
    <property type="entry name" value="Glutamine synthetase/guanido kinase"/>
    <property type="match status" value="1"/>
</dbReference>
<dbReference type="Pfam" id="PF00120">
    <property type="entry name" value="Gln-synt_C"/>
    <property type="match status" value="1"/>
</dbReference>
<reference evidence="11 12" key="1">
    <citation type="submission" date="2018-11" db="EMBL/GenBank/DDBJ databases">
        <title>Clostridium sp. nov., a member of the family Erysipelotrichaceae isolated from pig faeces.</title>
        <authorList>
            <person name="Chang Y.-H."/>
        </authorList>
    </citation>
    <scope>NUCLEOTIDE SEQUENCE [LARGE SCALE GENOMIC DNA]</scope>
    <source>
        <strain evidence="11 12">YH-panp20</strain>
    </source>
</reference>
<accession>A0A3N0I3P8</accession>
<evidence type="ECO:0000259" key="10">
    <source>
        <dbReference type="PROSITE" id="PS51987"/>
    </source>
</evidence>
<dbReference type="Gene3D" id="3.30.590.10">
    <property type="entry name" value="Glutamine synthetase/guanido kinase, catalytic domain"/>
    <property type="match status" value="1"/>
</dbReference>
<dbReference type="InterPro" id="IPR008147">
    <property type="entry name" value="Gln_synt_N"/>
</dbReference>
<dbReference type="GO" id="GO:0006542">
    <property type="term" value="P:glutamine biosynthetic process"/>
    <property type="evidence" value="ECO:0007669"/>
    <property type="project" value="InterPro"/>
</dbReference>